<organism evidence="1">
    <name type="scientific">plant metagenome</name>
    <dbReference type="NCBI Taxonomy" id="1297885"/>
    <lineage>
        <taxon>unclassified sequences</taxon>
        <taxon>metagenomes</taxon>
        <taxon>organismal metagenomes</taxon>
    </lineage>
</organism>
<dbReference type="EMBL" id="CAADIO010000004">
    <property type="protein sequence ID" value="VFR81246.1"/>
    <property type="molecule type" value="Genomic_DNA"/>
</dbReference>
<gene>
    <name evidence="1" type="ORF">RAN3_2545</name>
</gene>
<proteinExistence type="predicted"/>
<accession>A0A484U3I9</accession>
<evidence type="ECO:0000313" key="1">
    <source>
        <dbReference type="EMBL" id="VFR81246.1"/>
    </source>
</evidence>
<reference evidence="1" key="1">
    <citation type="submission" date="2019-03" db="EMBL/GenBank/DDBJ databases">
        <authorList>
            <person name="Danneels B."/>
        </authorList>
    </citation>
    <scope>NUCLEOTIDE SEQUENCE</scope>
</reference>
<sequence length="53" mass="5710">MIWRPILAGKLALEATRSGQVDLMDVLKLNALLDAQDAALEAARSKATMKRGS</sequence>
<protein>
    <submittedName>
        <fullName evidence="1">Uncharacterized protein</fullName>
    </submittedName>
</protein>
<name>A0A484U3I9_9ZZZZ</name>
<dbReference type="AlphaFoldDB" id="A0A484U3I9"/>